<dbReference type="InterPro" id="IPR036444">
    <property type="entry name" value="PLipase_A2_dom_sf"/>
</dbReference>
<dbReference type="GO" id="GO:0004623">
    <property type="term" value="F:phospholipase A2 activity"/>
    <property type="evidence" value="ECO:0007669"/>
    <property type="project" value="InterPro"/>
</dbReference>
<name>A0A5Q2RBG4_9ACTN</name>
<evidence type="ECO:0000256" key="2">
    <source>
        <dbReference type="SAM" id="SignalP"/>
    </source>
</evidence>
<evidence type="ECO:0000313" key="4">
    <source>
        <dbReference type="Proteomes" id="UP000334019"/>
    </source>
</evidence>
<proteinExistence type="predicted"/>
<evidence type="ECO:0000313" key="3">
    <source>
        <dbReference type="EMBL" id="QGG94209.1"/>
    </source>
</evidence>
<dbReference type="Proteomes" id="UP000334019">
    <property type="component" value="Chromosome"/>
</dbReference>
<dbReference type="GO" id="GO:0006644">
    <property type="term" value="P:phospholipid metabolic process"/>
    <property type="evidence" value="ECO:0007669"/>
    <property type="project" value="InterPro"/>
</dbReference>
<keyword evidence="2" id="KW-0732">Signal</keyword>
<accession>A0A5Q2RBG4</accession>
<gene>
    <name evidence="3" type="ORF">GH723_03330</name>
</gene>
<dbReference type="AlphaFoldDB" id="A0A5Q2RBG4"/>
<dbReference type="SUPFAM" id="SSF48619">
    <property type="entry name" value="Phospholipase A2, PLA2"/>
    <property type="match status" value="1"/>
</dbReference>
<dbReference type="Gene3D" id="1.20.90.10">
    <property type="entry name" value="Phospholipase A2 domain"/>
    <property type="match status" value="1"/>
</dbReference>
<feature type="compositionally biased region" description="Low complexity" evidence="1">
    <location>
        <begin position="183"/>
        <end position="199"/>
    </location>
</feature>
<reference evidence="3 4" key="1">
    <citation type="submission" date="2019-11" db="EMBL/GenBank/DDBJ databases">
        <authorList>
            <person name="He Y."/>
        </authorList>
    </citation>
    <scope>NUCLEOTIDE SEQUENCE [LARGE SCALE GENOMIC DNA]</scope>
    <source>
        <strain evidence="3 4">SCSIO 58843</strain>
    </source>
</reference>
<feature type="chain" id="PRO_5024440297" description="Phospholipase" evidence="2">
    <location>
        <begin position="36"/>
        <end position="199"/>
    </location>
</feature>
<feature type="compositionally biased region" description="Gly residues" evidence="1">
    <location>
        <begin position="154"/>
        <end position="182"/>
    </location>
</feature>
<dbReference type="InterPro" id="IPR015141">
    <property type="entry name" value="PLipase_A2_prok/fun"/>
</dbReference>
<feature type="region of interest" description="Disordered" evidence="1">
    <location>
        <begin position="132"/>
        <end position="199"/>
    </location>
</feature>
<dbReference type="EMBL" id="CP045851">
    <property type="protein sequence ID" value="QGG94209.1"/>
    <property type="molecule type" value="Genomic_DNA"/>
</dbReference>
<evidence type="ECO:0008006" key="5">
    <source>
        <dbReference type="Google" id="ProtNLM"/>
    </source>
</evidence>
<keyword evidence="4" id="KW-1185">Reference proteome</keyword>
<dbReference type="RefSeq" id="WP_153758315.1">
    <property type="nucleotide sequence ID" value="NZ_CP045851.1"/>
</dbReference>
<feature type="signal peptide" evidence="2">
    <location>
        <begin position="1"/>
        <end position="35"/>
    </location>
</feature>
<protein>
    <recommendedName>
        <fullName evidence="5">Phospholipase</fullName>
    </recommendedName>
</protein>
<dbReference type="Pfam" id="PF09056">
    <property type="entry name" value="Phospholip_A2_3"/>
    <property type="match status" value="1"/>
</dbReference>
<sequence length="199" mass="19777">MPRTGRLRARLTGGLLALVAVLGSTAVIGASPADAQPVDRCGSAGTEWVPDSGAGFDFNEACRLHDHCYGIKPHGAGSSGRLACDREFLNHMRFSCAAIHGPMVGSSPCLTLADLYYLGVRVGGTTPFEEAEVPTGHVEVGPVEPIRDEPPASSGGGGGGYGGGGGGGWIGGGFGGGGGGTPTGTVTVGEPETVATQAE</sequence>
<evidence type="ECO:0000256" key="1">
    <source>
        <dbReference type="SAM" id="MobiDB-lite"/>
    </source>
</evidence>
<dbReference type="GO" id="GO:0050482">
    <property type="term" value="P:arachidonate secretion"/>
    <property type="evidence" value="ECO:0007669"/>
    <property type="project" value="InterPro"/>
</dbReference>
<organism evidence="3 4">
    <name type="scientific">Actinomarinicola tropica</name>
    <dbReference type="NCBI Taxonomy" id="2789776"/>
    <lineage>
        <taxon>Bacteria</taxon>
        <taxon>Bacillati</taxon>
        <taxon>Actinomycetota</taxon>
        <taxon>Acidimicrobiia</taxon>
        <taxon>Acidimicrobiales</taxon>
        <taxon>Iamiaceae</taxon>
        <taxon>Actinomarinicola</taxon>
    </lineage>
</organism>
<dbReference type="KEGG" id="atq:GH723_03330"/>